<dbReference type="Proteomes" id="UP000050761">
    <property type="component" value="Unassembled WGS sequence"/>
</dbReference>
<organism evidence="2">
    <name type="scientific">Heligmosomoides polygyrus</name>
    <name type="common">Parasitic roundworm</name>
    <dbReference type="NCBI Taxonomy" id="6339"/>
    <lineage>
        <taxon>Eukaryota</taxon>
        <taxon>Metazoa</taxon>
        <taxon>Ecdysozoa</taxon>
        <taxon>Nematoda</taxon>
        <taxon>Chromadorea</taxon>
        <taxon>Rhabditida</taxon>
        <taxon>Rhabditina</taxon>
        <taxon>Rhabditomorpha</taxon>
        <taxon>Strongyloidea</taxon>
        <taxon>Heligmosomidae</taxon>
        <taxon>Heligmosomoides</taxon>
    </lineage>
</organism>
<name>A0A3P8CUP4_HELPZ</name>
<reference evidence="2 3" key="1">
    <citation type="submission" date="2018-11" db="EMBL/GenBank/DDBJ databases">
        <authorList>
            <consortium name="Pathogen Informatics"/>
        </authorList>
    </citation>
    <scope>NUCLEOTIDE SEQUENCE [LARGE SCALE GENOMIC DNA]</scope>
</reference>
<keyword evidence="3" id="KW-1185">Reference proteome</keyword>
<dbReference type="WBParaSite" id="HPBE_0001229701-mRNA-1">
    <property type="protein sequence ID" value="HPBE_0001229701-mRNA-1"/>
    <property type="gene ID" value="HPBE_0001229701"/>
</dbReference>
<dbReference type="OrthoDB" id="297496at2759"/>
<feature type="transmembrane region" description="Helical" evidence="1">
    <location>
        <begin position="139"/>
        <end position="159"/>
    </location>
</feature>
<proteinExistence type="predicted"/>
<evidence type="ECO:0000313" key="3">
    <source>
        <dbReference type="Proteomes" id="UP000050761"/>
    </source>
</evidence>
<sequence length="225" mass="24614">MFFVRPYGLARITQIWQLVDISDALSSGREDAAPGDATIPGPAAVVVGPGRADSVPVSEVLATSCFEQIGTLRHHRFRTDAEDESGECAERGMPVDLWLWVQVPFATAMARRAAIVEGMELGEGGGGCRARVRLALPHIALISATIIYVFVGSLVFAAIEQPYELLRRNYHMSEIRKAEEAIMAYDVSVDPHNETALVLLDHLTKVTFDAFEAGIRPSGMRHLKL</sequence>
<keyword evidence="1" id="KW-1133">Transmembrane helix</keyword>
<protein>
    <submittedName>
        <fullName evidence="4">Ion_trans_2 domain-containing protein</fullName>
    </submittedName>
</protein>
<accession>A0A3P8CUP4</accession>
<keyword evidence="1" id="KW-0812">Transmembrane</keyword>
<dbReference type="Gene3D" id="1.10.287.70">
    <property type="match status" value="1"/>
</dbReference>
<evidence type="ECO:0000313" key="2">
    <source>
        <dbReference type="EMBL" id="VDO91658.1"/>
    </source>
</evidence>
<evidence type="ECO:0000313" key="4">
    <source>
        <dbReference type="WBParaSite" id="HPBE_0001229701-mRNA-1"/>
    </source>
</evidence>
<keyword evidence="1" id="KW-0472">Membrane</keyword>
<dbReference type="EMBL" id="UZAH01027441">
    <property type="protein sequence ID" value="VDO91658.1"/>
    <property type="molecule type" value="Genomic_DNA"/>
</dbReference>
<gene>
    <name evidence="2" type="ORF">HPBE_LOCUS12298</name>
</gene>
<evidence type="ECO:0000256" key="1">
    <source>
        <dbReference type="SAM" id="Phobius"/>
    </source>
</evidence>
<reference evidence="4" key="2">
    <citation type="submission" date="2019-09" db="UniProtKB">
        <authorList>
            <consortium name="WormBaseParasite"/>
        </authorList>
    </citation>
    <scope>IDENTIFICATION</scope>
</reference>
<dbReference type="AlphaFoldDB" id="A0A3P8CUP4"/>